<proteinExistence type="predicted"/>
<accession>A0AAV7HEJ3</accession>
<dbReference type="EMBL" id="JAGFBR010000006">
    <property type="protein sequence ID" value="KAH0465888.1"/>
    <property type="molecule type" value="Genomic_DNA"/>
</dbReference>
<evidence type="ECO:0000313" key="1">
    <source>
        <dbReference type="EMBL" id="KAH0465888.1"/>
    </source>
</evidence>
<sequence length="226" mass="24790">MAIFTNPEALHYANGAPCCHVHEAEGHSKLLAVQLTTNVNNLMVKAVISYKFMHLSINFNAAPTWFLHLTPISYSAPQFSHFLPSASCRIQPAIRITHETSFGCGISSNSLRATSIFPCFAYPLIRLVQEMLSFSGICSNALCAEYSRPNSECMFTRELATKRSNANPDFSAMACEASPANGEGSRQQEVPICRCLTDYVLVEPKEDPLLSMNSSFEGIAQELEGA</sequence>
<comment type="caution">
    <text evidence="1">The sequence shown here is derived from an EMBL/GenBank/DDBJ whole genome shotgun (WGS) entry which is preliminary data.</text>
</comment>
<name>A0AAV7HEJ3_DENCH</name>
<dbReference type="Proteomes" id="UP000775213">
    <property type="component" value="Unassembled WGS sequence"/>
</dbReference>
<evidence type="ECO:0000313" key="2">
    <source>
        <dbReference type="Proteomes" id="UP000775213"/>
    </source>
</evidence>
<dbReference type="AlphaFoldDB" id="A0AAV7HEJ3"/>
<gene>
    <name evidence="1" type="ORF">IEQ34_005991</name>
</gene>
<keyword evidence="2" id="KW-1185">Reference proteome</keyword>
<reference evidence="1 2" key="1">
    <citation type="journal article" date="2021" name="Hortic Res">
        <title>Chromosome-scale assembly of the Dendrobium chrysotoxum genome enhances the understanding of orchid evolution.</title>
        <authorList>
            <person name="Zhang Y."/>
            <person name="Zhang G.Q."/>
            <person name="Zhang D."/>
            <person name="Liu X.D."/>
            <person name="Xu X.Y."/>
            <person name="Sun W.H."/>
            <person name="Yu X."/>
            <person name="Zhu X."/>
            <person name="Wang Z.W."/>
            <person name="Zhao X."/>
            <person name="Zhong W.Y."/>
            <person name="Chen H."/>
            <person name="Yin W.L."/>
            <person name="Huang T."/>
            <person name="Niu S.C."/>
            <person name="Liu Z.J."/>
        </authorList>
    </citation>
    <scope>NUCLEOTIDE SEQUENCE [LARGE SCALE GENOMIC DNA]</scope>
    <source>
        <strain evidence="1">Lindl</strain>
    </source>
</reference>
<protein>
    <submittedName>
        <fullName evidence="1">Uncharacterized protein</fullName>
    </submittedName>
</protein>
<organism evidence="1 2">
    <name type="scientific">Dendrobium chrysotoxum</name>
    <name type="common">Orchid</name>
    <dbReference type="NCBI Taxonomy" id="161865"/>
    <lineage>
        <taxon>Eukaryota</taxon>
        <taxon>Viridiplantae</taxon>
        <taxon>Streptophyta</taxon>
        <taxon>Embryophyta</taxon>
        <taxon>Tracheophyta</taxon>
        <taxon>Spermatophyta</taxon>
        <taxon>Magnoliopsida</taxon>
        <taxon>Liliopsida</taxon>
        <taxon>Asparagales</taxon>
        <taxon>Orchidaceae</taxon>
        <taxon>Epidendroideae</taxon>
        <taxon>Malaxideae</taxon>
        <taxon>Dendrobiinae</taxon>
        <taxon>Dendrobium</taxon>
    </lineage>
</organism>